<organism evidence="1 2">
    <name type="scientific">Elysia marginata</name>
    <dbReference type="NCBI Taxonomy" id="1093978"/>
    <lineage>
        <taxon>Eukaryota</taxon>
        <taxon>Metazoa</taxon>
        <taxon>Spiralia</taxon>
        <taxon>Lophotrochozoa</taxon>
        <taxon>Mollusca</taxon>
        <taxon>Gastropoda</taxon>
        <taxon>Heterobranchia</taxon>
        <taxon>Euthyneura</taxon>
        <taxon>Panpulmonata</taxon>
        <taxon>Sacoglossa</taxon>
        <taxon>Placobranchoidea</taxon>
        <taxon>Plakobranchidae</taxon>
        <taxon>Elysia</taxon>
    </lineage>
</organism>
<protein>
    <submittedName>
        <fullName evidence="1">Histone-lysine N-methyltransferase SETMAR</fullName>
    </submittedName>
</protein>
<dbReference type="Proteomes" id="UP000762676">
    <property type="component" value="Unassembled WGS sequence"/>
</dbReference>
<accession>A0AAV4FJP1</accession>
<comment type="caution">
    <text evidence="1">The sequence shown here is derived from an EMBL/GenBank/DDBJ whole genome shotgun (WGS) entry which is preliminary data.</text>
</comment>
<sequence length="100" mass="11366">MEKRYTPHIGVGPGEDLPAKNNLLDNLDFGDETWVHLNTPETKLDSMTWKHPSFPVTKKCKEVCSQSDGYRVVEGERCGPLRHIATGSVYQRCPVLEHSW</sequence>
<evidence type="ECO:0000313" key="2">
    <source>
        <dbReference type="Proteomes" id="UP000762676"/>
    </source>
</evidence>
<gene>
    <name evidence="1" type="ORF">ElyMa_000397100</name>
</gene>
<proteinExistence type="predicted"/>
<keyword evidence="2" id="KW-1185">Reference proteome</keyword>
<dbReference type="AlphaFoldDB" id="A0AAV4FJP1"/>
<name>A0AAV4FJP1_9GAST</name>
<evidence type="ECO:0000313" key="1">
    <source>
        <dbReference type="EMBL" id="GFR73110.1"/>
    </source>
</evidence>
<dbReference type="EMBL" id="BMAT01000780">
    <property type="protein sequence ID" value="GFR73110.1"/>
    <property type="molecule type" value="Genomic_DNA"/>
</dbReference>
<reference evidence="1 2" key="1">
    <citation type="journal article" date="2021" name="Elife">
        <title>Chloroplast acquisition without the gene transfer in kleptoplastic sea slugs, Plakobranchus ocellatus.</title>
        <authorList>
            <person name="Maeda T."/>
            <person name="Takahashi S."/>
            <person name="Yoshida T."/>
            <person name="Shimamura S."/>
            <person name="Takaki Y."/>
            <person name="Nagai Y."/>
            <person name="Toyoda A."/>
            <person name="Suzuki Y."/>
            <person name="Arimoto A."/>
            <person name="Ishii H."/>
            <person name="Satoh N."/>
            <person name="Nishiyama T."/>
            <person name="Hasebe M."/>
            <person name="Maruyama T."/>
            <person name="Minagawa J."/>
            <person name="Obokata J."/>
            <person name="Shigenobu S."/>
        </authorList>
    </citation>
    <scope>NUCLEOTIDE SEQUENCE [LARGE SCALE GENOMIC DNA]</scope>
</reference>